<gene>
    <name evidence="1" type="ORF">IKE_05872</name>
</gene>
<proteinExistence type="predicted"/>
<evidence type="ECO:0000313" key="1">
    <source>
        <dbReference type="EMBL" id="EOO61598.1"/>
    </source>
</evidence>
<comment type="caution">
    <text evidence="1">The sequence shown here is derived from an EMBL/GenBank/DDBJ whole genome shotgun (WGS) entry which is preliminary data.</text>
</comment>
<dbReference type="AlphaFoldDB" id="A0A9W5PYF9"/>
<accession>A0A9W5PYF9</accession>
<dbReference type="Proteomes" id="UP000014023">
    <property type="component" value="Unassembled WGS sequence"/>
</dbReference>
<reference evidence="1 2" key="1">
    <citation type="submission" date="2012-12" db="EMBL/GenBank/DDBJ databases">
        <title>The Genome Sequence of Bacillus cereus VD196.</title>
        <authorList>
            <consortium name="The Broad Institute Genome Sequencing Platform"/>
            <consortium name="The Broad Institute Genome Sequencing Center for Infectious Disease"/>
            <person name="Feldgarden M."/>
            <person name="Van der Auwera G.A."/>
            <person name="Mahillon J."/>
            <person name="Duprez V."/>
            <person name="Timmery S."/>
            <person name="Mattelet C."/>
            <person name="Dierick K."/>
            <person name="Sun M."/>
            <person name="Yu Z."/>
            <person name="Zhu L."/>
            <person name="Hu X."/>
            <person name="Shank E.B."/>
            <person name="Swiecicka I."/>
            <person name="Hansen B.M."/>
            <person name="Andrup L."/>
            <person name="Walker B."/>
            <person name="Young S.K."/>
            <person name="Zeng Q."/>
            <person name="Gargeya S."/>
            <person name="Fitzgerald M."/>
            <person name="Haas B."/>
            <person name="Abouelleil A."/>
            <person name="Alvarado L."/>
            <person name="Arachchi H.M."/>
            <person name="Berlin A.M."/>
            <person name="Chapman S.B."/>
            <person name="Dewar J."/>
            <person name="Goldberg J."/>
            <person name="Griggs A."/>
            <person name="Gujja S."/>
            <person name="Hansen M."/>
            <person name="Howarth C."/>
            <person name="Imamovic A."/>
            <person name="Larimer J."/>
            <person name="McCowan C."/>
            <person name="Murphy C."/>
            <person name="Neiman D."/>
            <person name="Pearson M."/>
            <person name="Priest M."/>
            <person name="Roberts A."/>
            <person name="Saif S."/>
            <person name="Shea T."/>
            <person name="Sisk P."/>
            <person name="Sykes S."/>
            <person name="Wortman J."/>
            <person name="Nusbaum C."/>
            <person name="Birren B."/>
        </authorList>
    </citation>
    <scope>NUCLEOTIDE SEQUENCE [LARGE SCALE GENOMIC DNA]</scope>
    <source>
        <strain evidence="1 2">VD196</strain>
    </source>
</reference>
<name>A0A9W5PYF9_BACCE</name>
<protein>
    <submittedName>
        <fullName evidence="1">Uncharacterized protein</fullName>
    </submittedName>
</protein>
<dbReference type="EMBL" id="AHFL01000062">
    <property type="protein sequence ID" value="EOO61598.1"/>
    <property type="molecule type" value="Genomic_DNA"/>
</dbReference>
<sequence>MSVNSGTNSTVFARMGGEIGKIKAIKNRNVVLYCFFNSK</sequence>
<organism evidence="1 2">
    <name type="scientific">Bacillus cereus VD196</name>
    <dbReference type="NCBI Taxonomy" id="1053243"/>
    <lineage>
        <taxon>Bacteria</taxon>
        <taxon>Bacillati</taxon>
        <taxon>Bacillota</taxon>
        <taxon>Bacilli</taxon>
        <taxon>Bacillales</taxon>
        <taxon>Bacillaceae</taxon>
        <taxon>Bacillus</taxon>
        <taxon>Bacillus cereus group</taxon>
    </lineage>
</organism>
<evidence type="ECO:0000313" key="2">
    <source>
        <dbReference type="Proteomes" id="UP000014023"/>
    </source>
</evidence>